<reference evidence="2" key="1">
    <citation type="submission" date="2016-10" db="EMBL/GenBank/DDBJ databases">
        <authorList>
            <person name="de Groot N.N."/>
        </authorList>
    </citation>
    <scope>NUCLEOTIDE SEQUENCE</scope>
</reference>
<evidence type="ECO:0000313" key="2">
    <source>
        <dbReference type="EMBL" id="SFV52725.1"/>
    </source>
</evidence>
<feature type="coiled-coil region" evidence="1">
    <location>
        <begin position="66"/>
        <end position="100"/>
    </location>
</feature>
<keyword evidence="1" id="KW-0175">Coiled coil</keyword>
<gene>
    <name evidence="2" type="ORF">MNB_SV-8-1368</name>
</gene>
<name>A0A1W1BGX5_9ZZZZ</name>
<dbReference type="AlphaFoldDB" id="A0A1W1BGX5"/>
<organism evidence="2">
    <name type="scientific">hydrothermal vent metagenome</name>
    <dbReference type="NCBI Taxonomy" id="652676"/>
    <lineage>
        <taxon>unclassified sequences</taxon>
        <taxon>metagenomes</taxon>
        <taxon>ecological metagenomes</taxon>
    </lineage>
</organism>
<protein>
    <submittedName>
        <fullName evidence="2">Uncharacterized protein</fullName>
    </submittedName>
</protein>
<evidence type="ECO:0000256" key="1">
    <source>
        <dbReference type="SAM" id="Coils"/>
    </source>
</evidence>
<dbReference type="EMBL" id="FPHD01000020">
    <property type="protein sequence ID" value="SFV52725.1"/>
    <property type="molecule type" value="Genomic_DNA"/>
</dbReference>
<proteinExistence type="predicted"/>
<accession>A0A1W1BGX5</accession>
<sequence>MQRITIKAYAVKHKLSIFNVMKMAKSGKLKTDIVEKNGKEVTYIVLDETIEKEVQEGIVPIEEKEEVSAKEMIKVLQEEVRVLREELDALKKRLIIKESSKNSSMKEYR</sequence>